<evidence type="ECO:0000256" key="3">
    <source>
        <dbReference type="ARBA" id="ARBA00022833"/>
    </source>
</evidence>
<dbReference type="Proteomes" id="UP001153555">
    <property type="component" value="Unassembled WGS sequence"/>
</dbReference>
<dbReference type="SMART" id="SM00575">
    <property type="entry name" value="ZnF_PMZ"/>
    <property type="match status" value="1"/>
</dbReference>
<gene>
    <name evidence="6" type="ORF">SHERM_27962</name>
</gene>
<dbReference type="OrthoDB" id="1931668at2759"/>
<keyword evidence="7" id="KW-1185">Reference proteome</keyword>
<organism evidence="6 7">
    <name type="scientific">Striga hermonthica</name>
    <name type="common">Purple witchweed</name>
    <name type="synonym">Buchnera hermonthica</name>
    <dbReference type="NCBI Taxonomy" id="68872"/>
    <lineage>
        <taxon>Eukaryota</taxon>
        <taxon>Viridiplantae</taxon>
        <taxon>Streptophyta</taxon>
        <taxon>Embryophyta</taxon>
        <taxon>Tracheophyta</taxon>
        <taxon>Spermatophyta</taxon>
        <taxon>Magnoliopsida</taxon>
        <taxon>eudicotyledons</taxon>
        <taxon>Gunneridae</taxon>
        <taxon>Pentapetalae</taxon>
        <taxon>asterids</taxon>
        <taxon>lamiids</taxon>
        <taxon>Lamiales</taxon>
        <taxon>Orobanchaceae</taxon>
        <taxon>Buchnereae</taxon>
        <taxon>Striga</taxon>
    </lineage>
</organism>
<evidence type="ECO:0000313" key="7">
    <source>
        <dbReference type="Proteomes" id="UP001153555"/>
    </source>
</evidence>
<accession>A0A9N7NKN7</accession>
<dbReference type="PROSITE" id="PS50966">
    <property type="entry name" value="ZF_SWIM"/>
    <property type="match status" value="1"/>
</dbReference>
<dbReference type="AlphaFoldDB" id="A0A9N7NKN7"/>
<proteinExistence type="predicted"/>
<dbReference type="GO" id="GO:0008270">
    <property type="term" value="F:zinc ion binding"/>
    <property type="evidence" value="ECO:0007669"/>
    <property type="project" value="UniProtKB-KW"/>
</dbReference>
<sequence>MELVPLSIDSHVVGVPDNQFIVPMSNFPDDENGITTNSMNFMDFAKEAAEAMSLAAKTIENGQNTMYHDGVNSVESLAAKTIENGQNTMYHDWVNSVDSEGFTTGPKVQKASDHVYKVSTEACLYVVNLESKTCTCNRFQMDELPCSHAIRVNRSLHIDPLPFCSSFYKTKNFLETYAEPVSPI</sequence>
<dbReference type="Pfam" id="PF04434">
    <property type="entry name" value="SWIM"/>
    <property type="match status" value="1"/>
</dbReference>
<keyword evidence="2 4" id="KW-0863">Zinc-finger</keyword>
<evidence type="ECO:0000256" key="2">
    <source>
        <dbReference type="ARBA" id="ARBA00022771"/>
    </source>
</evidence>
<protein>
    <submittedName>
        <fullName evidence="6">MuDR family transposase</fullName>
    </submittedName>
</protein>
<comment type="caution">
    <text evidence="6">The sequence shown here is derived from an EMBL/GenBank/DDBJ whole genome shotgun (WGS) entry which is preliminary data.</text>
</comment>
<evidence type="ECO:0000259" key="5">
    <source>
        <dbReference type="PROSITE" id="PS50966"/>
    </source>
</evidence>
<keyword evidence="3" id="KW-0862">Zinc</keyword>
<evidence type="ECO:0000313" key="6">
    <source>
        <dbReference type="EMBL" id="CAA0832688.1"/>
    </source>
</evidence>
<dbReference type="InterPro" id="IPR006564">
    <property type="entry name" value="Znf_PMZ"/>
</dbReference>
<dbReference type="InterPro" id="IPR007527">
    <property type="entry name" value="Znf_SWIM"/>
</dbReference>
<feature type="domain" description="SWIM-type" evidence="5">
    <location>
        <begin position="125"/>
        <end position="157"/>
    </location>
</feature>
<keyword evidence="1" id="KW-0479">Metal-binding</keyword>
<evidence type="ECO:0000256" key="1">
    <source>
        <dbReference type="ARBA" id="ARBA00022723"/>
    </source>
</evidence>
<dbReference type="EMBL" id="CACSLK010027837">
    <property type="protein sequence ID" value="CAA0832688.1"/>
    <property type="molecule type" value="Genomic_DNA"/>
</dbReference>
<name>A0A9N7NKN7_STRHE</name>
<evidence type="ECO:0000256" key="4">
    <source>
        <dbReference type="PROSITE-ProRule" id="PRU00325"/>
    </source>
</evidence>
<reference evidence="6" key="1">
    <citation type="submission" date="2019-12" db="EMBL/GenBank/DDBJ databases">
        <authorList>
            <person name="Scholes J."/>
        </authorList>
    </citation>
    <scope>NUCLEOTIDE SEQUENCE</scope>
</reference>